<feature type="domain" description="Methyltransferase type 11" evidence="1">
    <location>
        <begin position="32"/>
        <end position="110"/>
    </location>
</feature>
<dbReference type="Pfam" id="PF08241">
    <property type="entry name" value="Methyltransf_11"/>
    <property type="match status" value="1"/>
</dbReference>
<dbReference type="AlphaFoldDB" id="A0A2M7Z598"/>
<reference evidence="3" key="1">
    <citation type="submission" date="2017-09" db="EMBL/GenBank/DDBJ databases">
        <title>Depth-based differentiation of microbial function through sediment-hosted aquifers and enrichment of novel symbionts in the deep terrestrial subsurface.</title>
        <authorList>
            <person name="Probst A.J."/>
            <person name="Ladd B."/>
            <person name="Jarett J.K."/>
            <person name="Geller-Mcgrath D.E."/>
            <person name="Sieber C.M.K."/>
            <person name="Emerson J.B."/>
            <person name="Anantharaman K."/>
            <person name="Thomas B.C."/>
            <person name="Malmstrom R."/>
            <person name="Stieglmeier M."/>
            <person name="Klingl A."/>
            <person name="Woyke T."/>
            <person name="Ryan C.M."/>
            <person name="Banfield J.F."/>
        </authorList>
    </citation>
    <scope>NUCLEOTIDE SEQUENCE [LARGE SCALE GENOMIC DNA]</scope>
</reference>
<evidence type="ECO:0000259" key="1">
    <source>
        <dbReference type="Pfam" id="PF08241"/>
    </source>
</evidence>
<dbReference type="GO" id="GO:0008757">
    <property type="term" value="F:S-adenosylmethionine-dependent methyltransferase activity"/>
    <property type="evidence" value="ECO:0007669"/>
    <property type="project" value="InterPro"/>
</dbReference>
<accession>A0A2M7Z598</accession>
<proteinExistence type="predicted"/>
<protein>
    <recommendedName>
        <fullName evidence="1">Methyltransferase type 11 domain-containing protein</fullName>
    </recommendedName>
</protein>
<dbReference type="CDD" id="cd02440">
    <property type="entry name" value="AdoMet_MTases"/>
    <property type="match status" value="1"/>
</dbReference>
<evidence type="ECO:0000313" key="2">
    <source>
        <dbReference type="EMBL" id="PJA84353.1"/>
    </source>
</evidence>
<name>A0A2M7Z598_9BACT</name>
<dbReference type="PANTHER" id="PTHR43591">
    <property type="entry name" value="METHYLTRANSFERASE"/>
    <property type="match status" value="1"/>
</dbReference>
<dbReference type="EMBL" id="PFVR01000045">
    <property type="protein sequence ID" value="PJA84353.1"/>
    <property type="molecule type" value="Genomic_DNA"/>
</dbReference>
<sequence length="189" mass="21821">MYYRIFSKIYKRAARKMCSDCKNFIPKGSRILDLGSGSGIVAKTLADFFESLLVGVDIKDSRVVNIPFKIIDGKNLPFRDNEFNICFISYVLHHVQDPGALLKEAARVTEDKIIIYEDLPEGKLSDFICKIHGKSFNYFFQKNDENGKFLTSQKWKEIFEKSGLKLVFEKRTSSIFNPVKKKLFILEKV</sequence>
<evidence type="ECO:0000313" key="3">
    <source>
        <dbReference type="Proteomes" id="UP000231034"/>
    </source>
</evidence>
<dbReference type="PANTHER" id="PTHR43591:SF110">
    <property type="entry name" value="RHODANESE DOMAIN-CONTAINING PROTEIN"/>
    <property type="match status" value="1"/>
</dbReference>
<dbReference type="Proteomes" id="UP000231034">
    <property type="component" value="Unassembled WGS sequence"/>
</dbReference>
<dbReference type="InterPro" id="IPR013216">
    <property type="entry name" value="Methyltransf_11"/>
</dbReference>
<gene>
    <name evidence="2" type="ORF">CO145_01365</name>
</gene>
<dbReference type="SUPFAM" id="SSF53335">
    <property type="entry name" value="S-adenosyl-L-methionine-dependent methyltransferases"/>
    <property type="match status" value="1"/>
</dbReference>
<dbReference type="Gene3D" id="3.40.50.150">
    <property type="entry name" value="Vaccinia Virus protein VP39"/>
    <property type="match status" value="1"/>
</dbReference>
<dbReference type="InterPro" id="IPR029063">
    <property type="entry name" value="SAM-dependent_MTases_sf"/>
</dbReference>
<organism evidence="2 3">
    <name type="scientific">Candidatus Nealsonbacteria bacterium CG_4_9_14_3_um_filter_37_13</name>
    <dbReference type="NCBI Taxonomy" id="1974695"/>
    <lineage>
        <taxon>Bacteria</taxon>
        <taxon>Candidatus Nealsoniibacteriota</taxon>
    </lineage>
</organism>
<comment type="caution">
    <text evidence="2">The sequence shown here is derived from an EMBL/GenBank/DDBJ whole genome shotgun (WGS) entry which is preliminary data.</text>
</comment>